<comment type="caution">
    <text evidence="10">The sequence shown here is derived from an EMBL/GenBank/DDBJ whole genome shotgun (WGS) entry which is preliminary data.</text>
</comment>
<keyword evidence="4 8" id="KW-0547">Nucleotide-binding</keyword>
<evidence type="ECO:0000256" key="3">
    <source>
        <dbReference type="ARBA" id="ARBA00022679"/>
    </source>
</evidence>
<dbReference type="EC" id="2.7.6.2" evidence="8"/>
<dbReference type="Pfam" id="PF04263">
    <property type="entry name" value="TPK_catalytic"/>
    <property type="match status" value="1"/>
</dbReference>
<evidence type="ECO:0000313" key="10">
    <source>
        <dbReference type="EMBL" id="KAI5084207.1"/>
    </source>
</evidence>
<dbReference type="Proteomes" id="UP000886520">
    <property type="component" value="Chromosome 1"/>
</dbReference>
<name>A0A9D4VF17_ADICA</name>
<comment type="pathway">
    <text evidence="1 8">Cofactor biosynthesis; thiamine diphosphate biosynthesis; thiamine diphosphate from thiamine: step 1/1.</text>
</comment>
<protein>
    <recommendedName>
        <fullName evidence="8">Thiamine pyrophosphokinase</fullName>
        <ecNumber evidence="8">2.7.6.2</ecNumber>
    </recommendedName>
</protein>
<dbReference type="GO" id="GO:0004788">
    <property type="term" value="F:thiamine diphosphokinase activity"/>
    <property type="evidence" value="ECO:0007669"/>
    <property type="project" value="UniProtKB-UniRule"/>
</dbReference>
<dbReference type="InterPro" id="IPR006282">
    <property type="entry name" value="Thi_PPkinase"/>
</dbReference>
<dbReference type="GO" id="GO:0005524">
    <property type="term" value="F:ATP binding"/>
    <property type="evidence" value="ECO:0007669"/>
    <property type="project" value="UniProtKB-UniRule"/>
</dbReference>
<dbReference type="InterPro" id="IPR007371">
    <property type="entry name" value="TPK_catalytic"/>
</dbReference>
<dbReference type="CDD" id="cd07995">
    <property type="entry name" value="TPK"/>
    <property type="match status" value="1"/>
</dbReference>
<evidence type="ECO:0000256" key="5">
    <source>
        <dbReference type="ARBA" id="ARBA00022777"/>
    </source>
</evidence>
<dbReference type="SUPFAM" id="SSF63862">
    <property type="entry name" value="Thiamin pyrophosphokinase, substrate-binding domain"/>
    <property type="match status" value="1"/>
</dbReference>
<dbReference type="Gene3D" id="2.60.120.320">
    <property type="entry name" value="Thiamin pyrophosphokinase, thiamin-binding domain"/>
    <property type="match status" value="1"/>
</dbReference>
<evidence type="ECO:0000259" key="9">
    <source>
        <dbReference type="SMART" id="SM00983"/>
    </source>
</evidence>
<comment type="catalytic activity">
    <reaction evidence="8">
        <text>thiamine + ATP = thiamine diphosphate + AMP + H(+)</text>
        <dbReference type="Rhea" id="RHEA:11576"/>
        <dbReference type="ChEBI" id="CHEBI:15378"/>
        <dbReference type="ChEBI" id="CHEBI:18385"/>
        <dbReference type="ChEBI" id="CHEBI:30616"/>
        <dbReference type="ChEBI" id="CHEBI:58937"/>
        <dbReference type="ChEBI" id="CHEBI:456215"/>
    </reaction>
</comment>
<dbReference type="InterPro" id="IPR036759">
    <property type="entry name" value="TPK_catalytic_sf"/>
</dbReference>
<sequence>MTKKDASKAELYHRATFLHFEKSNECINLTDTTTDTNVLVVLNYQLPLITLSLWEKACFRICADGGANQLYDCLPELLPNSDPTALRTRYKPDVIKGDLDSVRSEVKAFYEQIGTIVVDESHDQDTTDLHKCISYVLNDHGLSAGKPDMKILVVGALGGRLDHEFGNLNVLYSFPKTRIILLSDESMAFLLSKEFTHKIHINPSIEGPYCGLIPLGQPSTSTKTTGLKWNLEEASMEFGGLISVCNQIEGELVTVLLDTDLLWTVTIEKLNQHLKRN</sequence>
<proteinExistence type="inferred from homology"/>
<dbReference type="GO" id="GO:0016301">
    <property type="term" value="F:kinase activity"/>
    <property type="evidence" value="ECO:0007669"/>
    <property type="project" value="UniProtKB-UniRule"/>
</dbReference>
<evidence type="ECO:0000256" key="8">
    <source>
        <dbReference type="PIRNR" id="PIRNR031057"/>
    </source>
</evidence>
<dbReference type="EMBL" id="JABFUD020000001">
    <property type="protein sequence ID" value="KAI5084207.1"/>
    <property type="molecule type" value="Genomic_DNA"/>
</dbReference>
<reference evidence="10" key="1">
    <citation type="submission" date="2021-01" db="EMBL/GenBank/DDBJ databases">
        <title>Adiantum capillus-veneris genome.</title>
        <authorList>
            <person name="Fang Y."/>
            <person name="Liao Q."/>
        </authorList>
    </citation>
    <scope>NUCLEOTIDE SEQUENCE</scope>
    <source>
        <strain evidence="10">H3</strain>
        <tissue evidence="10">Leaf</tissue>
    </source>
</reference>
<dbReference type="InterPro" id="IPR007373">
    <property type="entry name" value="Thiamin_PyroPKinase_B1-bd"/>
</dbReference>
<dbReference type="GO" id="GO:0006772">
    <property type="term" value="P:thiamine metabolic process"/>
    <property type="evidence" value="ECO:0007669"/>
    <property type="project" value="InterPro"/>
</dbReference>
<evidence type="ECO:0000256" key="1">
    <source>
        <dbReference type="ARBA" id="ARBA00005078"/>
    </source>
</evidence>
<dbReference type="PANTHER" id="PTHR13622:SF8">
    <property type="entry name" value="THIAMIN PYROPHOSPHOKINASE 1"/>
    <property type="match status" value="1"/>
</dbReference>
<feature type="domain" description="Thiamin pyrophosphokinase thiamin-binding" evidence="9">
    <location>
        <begin position="197"/>
        <end position="262"/>
    </location>
</feature>
<keyword evidence="5 8" id="KW-0418">Kinase</keyword>
<dbReference type="Gene3D" id="3.40.50.10240">
    <property type="entry name" value="Thiamin pyrophosphokinase, catalytic domain"/>
    <property type="match status" value="1"/>
</dbReference>
<evidence type="ECO:0000256" key="4">
    <source>
        <dbReference type="ARBA" id="ARBA00022741"/>
    </source>
</evidence>
<evidence type="ECO:0000256" key="2">
    <source>
        <dbReference type="ARBA" id="ARBA00006785"/>
    </source>
</evidence>
<organism evidence="10 11">
    <name type="scientific">Adiantum capillus-veneris</name>
    <name type="common">Maidenhair fern</name>
    <dbReference type="NCBI Taxonomy" id="13818"/>
    <lineage>
        <taxon>Eukaryota</taxon>
        <taxon>Viridiplantae</taxon>
        <taxon>Streptophyta</taxon>
        <taxon>Embryophyta</taxon>
        <taxon>Tracheophyta</taxon>
        <taxon>Polypodiopsida</taxon>
        <taxon>Polypodiidae</taxon>
        <taxon>Polypodiales</taxon>
        <taxon>Pteridineae</taxon>
        <taxon>Pteridaceae</taxon>
        <taxon>Vittarioideae</taxon>
        <taxon>Adiantum</taxon>
    </lineage>
</organism>
<keyword evidence="3 8" id="KW-0808">Transferase</keyword>
<dbReference type="InterPro" id="IPR016966">
    <property type="entry name" value="Thiamin_pyrophosphokinase_euk"/>
</dbReference>
<dbReference type="SMART" id="SM00983">
    <property type="entry name" value="TPK_B1_binding"/>
    <property type="match status" value="1"/>
</dbReference>
<comment type="similarity">
    <text evidence="2 8">Belongs to the thiamine pyrophosphokinase family.</text>
</comment>
<dbReference type="PIRSF" id="PIRSF031057">
    <property type="entry name" value="Thiamin_pyrophosphokinase"/>
    <property type="match status" value="1"/>
</dbReference>
<accession>A0A9D4VF17</accession>
<dbReference type="OrthoDB" id="25149at2759"/>
<dbReference type="AlphaFoldDB" id="A0A9D4VF17"/>
<dbReference type="NCBIfam" id="TIGR01378">
    <property type="entry name" value="thi_PPkinase"/>
    <property type="match status" value="1"/>
</dbReference>
<evidence type="ECO:0000256" key="6">
    <source>
        <dbReference type="ARBA" id="ARBA00022840"/>
    </source>
</evidence>
<dbReference type="Pfam" id="PF04265">
    <property type="entry name" value="TPK_B1_binding"/>
    <property type="match status" value="1"/>
</dbReference>
<keyword evidence="6 8" id="KW-0067">ATP-binding</keyword>
<comment type="function">
    <text evidence="7">Catalyzes the phosphorylation of thiamine to thiamine pyrophosphate (TPP). TPP is an active cofactor for enzymes involved in glycolysis and energy production. Plant leaves require high levels of TPP for photosynthesis and carbohydrate metabolism.</text>
</comment>
<dbReference type="SUPFAM" id="SSF63999">
    <property type="entry name" value="Thiamin pyrophosphokinase, catalytic domain"/>
    <property type="match status" value="1"/>
</dbReference>
<dbReference type="GO" id="GO:0030975">
    <property type="term" value="F:thiamine binding"/>
    <property type="evidence" value="ECO:0007669"/>
    <property type="project" value="UniProtKB-UniRule"/>
</dbReference>
<dbReference type="InterPro" id="IPR036371">
    <property type="entry name" value="TPK_B1-bd_sf"/>
</dbReference>
<keyword evidence="11" id="KW-1185">Reference proteome</keyword>
<evidence type="ECO:0000313" key="11">
    <source>
        <dbReference type="Proteomes" id="UP000886520"/>
    </source>
</evidence>
<evidence type="ECO:0000256" key="7">
    <source>
        <dbReference type="ARBA" id="ARBA00025120"/>
    </source>
</evidence>
<gene>
    <name evidence="10" type="ORF">GOP47_0000376</name>
</gene>
<dbReference type="PANTHER" id="PTHR13622">
    <property type="entry name" value="THIAMIN PYROPHOSPHOKINASE"/>
    <property type="match status" value="1"/>
</dbReference>
<dbReference type="GO" id="GO:0009229">
    <property type="term" value="P:thiamine diphosphate biosynthetic process"/>
    <property type="evidence" value="ECO:0007669"/>
    <property type="project" value="UniProtKB-UniRule"/>
</dbReference>
<dbReference type="FunFam" id="2.60.120.320:FF:000001">
    <property type="entry name" value="Thiamine pyrophosphokinase"/>
    <property type="match status" value="1"/>
</dbReference>